<dbReference type="InParanoid" id="K1P0U2"/>
<accession>K1P0U2</accession>
<proteinExistence type="predicted"/>
<dbReference type="EMBL" id="JH822989">
    <property type="protein sequence ID" value="EKC17387.1"/>
    <property type="molecule type" value="Genomic_DNA"/>
</dbReference>
<protein>
    <submittedName>
        <fullName evidence="1">Uncharacterized protein</fullName>
    </submittedName>
</protein>
<gene>
    <name evidence="1" type="ORF">CGI_10000937</name>
</gene>
<dbReference type="HOGENOM" id="CLU_1066522_0_0_1"/>
<organism evidence="1">
    <name type="scientific">Magallana gigas</name>
    <name type="common">Pacific oyster</name>
    <name type="synonym">Crassostrea gigas</name>
    <dbReference type="NCBI Taxonomy" id="29159"/>
    <lineage>
        <taxon>Eukaryota</taxon>
        <taxon>Metazoa</taxon>
        <taxon>Spiralia</taxon>
        <taxon>Lophotrochozoa</taxon>
        <taxon>Mollusca</taxon>
        <taxon>Bivalvia</taxon>
        <taxon>Autobranchia</taxon>
        <taxon>Pteriomorphia</taxon>
        <taxon>Ostreida</taxon>
        <taxon>Ostreoidea</taxon>
        <taxon>Ostreidae</taxon>
        <taxon>Magallana</taxon>
    </lineage>
</organism>
<name>K1P0U2_MAGGI</name>
<reference evidence="1" key="1">
    <citation type="journal article" date="2012" name="Nature">
        <title>The oyster genome reveals stress adaptation and complexity of shell formation.</title>
        <authorList>
            <person name="Zhang G."/>
            <person name="Fang X."/>
            <person name="Guo X."/>
            <person name="Li L."/>
            <person name="Luo R."/>
            <person name="Xu F."/>
            <person name="Yang P."/>
            <person name="Zhang L."/>
            <person name="Wang X."/>
            <person name="Qi H."/>
            <person name="Xiong Z."/>
            <person name="Que H."/>
            <person name="Xie Y."/>
            <person name="Holland P.W."/>
            <person name="Paps J."/>
            <person name="Zhu Y."/>
            <person name="Wu F."/>
            <person name="Chen Y."/>
            <person name="Wang J."/>
            <person name="Peng C."/>
            <person name="Meng J."/>
            <person name="Yang L."/>
            <person name="Liu J."/>
            <person name="Wen B."/>
            <person name="Zhang N."/>
            <person name="Huang Z."/>
            <person name="Zhu Q."/>
            <person name="Feng Y."/>
            <person name="Mount A."/>
            <person name="Hedgecock D."/>
            <person name="Xu Z."/>
            <person name="Liu Y."/>
            <person name="Domazet-Loso T."/>
            <person name="Du Y."/>
            <person name="Sun X."/>
            <person name="Zhang S."/>
            <person name="Liu B."/>
            <person name="Cheng P."/>
            <person name="Jiang X."/>
            <person name="Li J."/>
            <person name="Fan D."/>
            <person name="Wang W."/>
            <person name="Fu W."/>
            <person name="Wang T."/>
            <person name="Wang B."/>
            <person name="Zhang J."/>
            <person name="Peng Z."/>
            <person name="Li Y."/>
            <person name="Li N."/>
            <person name="Wang J."/>
            <person name="Chen M."/>
            <person name="He Y."/>
            <person name="Tan F."/>
            <person name="Song X."/>
            <person name="Zheng Q."/>
            <person name="Huang R."/>
            <person name="Yang H."/>
            <person name="Du X."/>
            <person name="Chen L."/>
            <person name="Yang M."/>
            <person name="Gaffney P.M."/>
            <person name="Wang S."/>
            <person name="Luo L."/>
            <person name="She Z."/>
            <person name="Ming Y."/>
            <person name="Huang W."/>
            <person name="Zhang S."/>
            <person name="Huang B."/>
            <person name="Zhang Y."/>
            <person name="Qu T."/>
            <person name="Ni P."/>
            <person name="Miao G."/>
            <person name="Wang J."/>
            <person name="Wang Q."/>
            <person name="Steinberg C.E."/>
            <person name="Wang H."/>
            <person name="Li N."/>
            <person name="Qian L."/>
            <person name="Zhang G."/>
            <person name="Li Y."/>
            <person name="Yang H."/>
            <person name="Liu X."/>
            <person name="Wang J."/>
            <person name="Yin Y."/>
            <person name="Wang J."/>
        </authorList>
    </citation>
    <scope>NUCLEOTIDE SEQUENCE [LARGE SCALE GENOMIC DNA]</scope>
    <source>
        <strain evidence="1">05x7-T-G4-1.051#20</strain>
    </source>
</reference>
<evidence type="ECO:0000313" key="1">
    <source>
        <dbReference type="EMBL" id="EKC17387.1"/>
    </source>
</evidence>
<dbReference type="AlphaFoldDB" id="K1P0U2"/>
<sequence length="261" mass="29474">MKIMYAALRTALPKIKCIKYALAKNQTKDDLEENLKAILPHQFGDHSCCAARFCGFKRNPSEKYIHRSLPYKAALKNDQLRQHLHPIFDQVSARAAQYVDLGSSQQCEHANKEVTMRIPKSLHYGNSDALDFRVHATAAFINEGRGYISKVNEKAGLSPGKFTKKYAAKQLKHRLQAEERSKLPSTKRRIQLKQERNNTQCAFQALEGDTYQSEIGLKDEVDIVQIPDPVPRGVFKPITLSSGSPSLVVFDLETTDLSKFI</sequence>